<dbReference type="RefSeq" id="WP_166761344.1">
    <property type="nucleotide sequence ID" value="NZ_BMCJ01000001.1"/>
</dbReference>
<dbReference type="InterPro" id="IPR017646">
    <property type="entry name" value="Dnd_assoc_2"/>
</dbReference>
<accession>A0ABQ1NHH0</accession>
<comment type="caution">
    <text evidence="1">The sequence shown here is derived from an EMBL/GenBank/DDBJ whole genome shotgun (WGS) entry which is preliminary data.</text>
</comment>
<organism evidence="1 2">
    <name type="scientific">Thalassobacillus devorans</name>
    <dbReference type="NCBI Taxonomy" id="279813"/>
    <lineage>
        <taxon>Bacteria</taxon>
        <taxon>Bacillati</taxon>
        <taxon>Bacillota</taxon>
        <taxon>Bacilli</taxon>
        <taxon>Bacillales</taxon>
        <taxon>Bacillaceae</taxon>
        <taxon>Thalassobacillus</taxon>
    </lineage>
</organism>
<evidence type="ECO:0008006" key="3">
    <source>
        <dbReference type="Google" id="ProtNLM"/>
    </source>
</evidence>
<keyword evidence="2" id="KW-1185">Reference proteome</keyword>
<name>A0ABQ1NHH0_9BACI</name>
<dbReference type="EMBL" id="BMCJ01000001">
    <property type="protein sequence ID" value="GGC76586.1"/>
    <property type="molecule type" value="Genomic_DNA"/>
</dbReference>
<dbReference type="Proteomes" id="UP000619534">
    <property type="component" value="Unassembled WGS sequence"/>
</dbReference>
<dbReference type="NCBIfam" id="TIGR03237">
    <property type="entry name" value="dnd_assoc_2"/>
    <property type="match status" value="1"/>
</dbReference>
<proteinExistence type="predicted"/>
<protein>
    <recommendedName>
        <fullName evidence="3">DNA phosphorothioation-dependent restriction protein DptH</fullName>
    </recommendedName>
</protein>
<reference evidence="2" key="1">
    <citation type="journal article" date="2019" name="Int. J. Syst. Evol. Microbiol.">
        <title>The Global Catalogue of Microorganisms (GCM) 10K type strain sequencing project: providing services to taxonomists for standard genome sequencing and annotation.</title>
        <authorList>
            <consortium name="The Broad Institute Genomics Platform"/>
            <consortium name="The Broad Institute Genome Sequencing Center for Infectious Disease"/>
            <person name="Wu L."/>
            <person name="Ma J."/>
        </authorList>
    </citation>
    <scope>NUCLEOTIDE SEQUENCE [LARGE SCALE GENOMIC DNA]</scope>
    <source>
        <strain evidence="2">CCM 7282</strain>
    </source>
</reference>
<sequence>MSNQFFNFIADLIYENFSRNTPQAGDRYFLILNNQGDINNLKEAIGEKCASEMFDYKLENGGYFLTPQMLYRNGADLVIASASSKVTNDFLVTLRNRVGDQVDKWKGKALLSIIKEDLDSISGGSISLQSEGMPLHPNELSKLLKNKIQEKVIDPTDRIVLTKHLSEIDKERAVQFTTFYDYKDVIEIINNGELTQKDYQNLGMFRDEQLSHSKGSNLEKRIQKNKELYSKLETLNKLNQDDAEYERLFLEKDIPKFQKDNWRELDFSKVFQSNMRRANSSKKTNVSFEKIKIPASIGCDYFIRPLSDKGAGKRKYQLLMYTENPNKLSFSLNIDVKNSEIDGLHQDFLQHYGEAEVKVKKRAIDVVISPEKGNHVTFERIVYKHEDKASLKAEFNICILPYSDLIFQEYHTSFEVNYKDRLLKLPLDSNNITLGVEPLKNKEVKGDQSLLEIDNIEGMNYELPNEILDSEERLIFKVSYESQEVKIELAGERPDVIPIKSNKLAKIKRESQANFNKKGTKITSNQAHEYYIYNDYKQFLDIEEEWLADIAYTGFYNNGHFTKNDEIKLSPELVNAYNRFVNGFLKKAPSLVYWNETIQQRGKEYIEQYIKEIAVIDDTQPAGNKSKSLFKLGIIYKNSGDEIWLSPFHPLNVAFELRKLEKLSDEEIDQGILDRLKPDSLLPFIYDYRDDVYTPDSQQYVPGWIIYKKKDTSNVVDADLYLDKVVKDKLHQFEEHFSYLFLSGSNAPLKMNIINILNDKQAIKGLIKWYIEKKNKQQNSKLPPIIVNVYRDHLDDSYCDKFAEISEVEEFEQRFDLKLKAQDTNLSPVDLLKELHRNIKFYVTSKAKNYEYAHISFYKMEAQNNYASQPMDQLESGITMSGLYSSVPSKKFEEDYRSGFGIKDYSIESDDLLLNCSYYVNEIASNMVNQASNTYMKGRGIVSRTALDDMNVIHNILHSSNWVTFVDPGVDLDFFESSIDDLLVIHYNDQYSSSSRYDAITVTSRSNQYYDVIKEFFDSMSIANENKPKAVERTISYFNTINGEWLLKIIGNRGYFTEEKLSIIAAIKASLAYFNHSDILWVPISLEEVLRVAGAVSLNKTGGIFTAKNLGVKGSHSDDVLLIGLEEIDDDIKVHLYPIEVKIGQNHESVIKKAREQIAQTSSLLESQTVTKEQSFMKCFYQNFFIQLFISNAKRMVETNFFTSKDYELSKNITQKLKKGNYEFVSYLDSYIGKGAIVSYKRGVFVRSNEVKNGTLVIEMSKEDDLNPCLVNEINELEKWLTSEATDFAKENILKYSYSNKTPPYKKDVKKQIFKFLTE</sequence>
<evidence type="ECO:0000313" key="2">
    <source>
        <dbReference type="Proteomes" id="UP000619534"/>
    </source>
</evidence>
<gene>
    <name evidence="1" type="ORF">GCM10007216_03940</name>
</gene>
<evidence type="ECO:0000313" key="1">
    <source>
        <dbReference type="EMBL" id="GGC76586.1"/>
    </source>
</evidence>